<gene>
    <name evidence="3" type="ORF">LA76x_0174</name>
</gene>
<dbReference type="SUPFAM" id="SSF55961">
    <property type="entry name" value="Bet v1-like"/>
    <property type="match status" value="1"/>
</dbReference>
<evidence type="ECO:0000256" key="1">
    <source>
        <dbReference type="ARBA" id="ARBA00006817"/>
    </source>
</evidence>
<protein>
    <recommendedName>
        <fullName evidence="2">Activator of Hsp90 ATPase homologue 1/2-like C-terminal domain-containing protein</fullName>
    </recommendedName>
</protein>
<dbReference type="CDD" id="cd07814">
    <property type="entry name" value="SRPBCC_CalC_Aha1-like"/>
    <property type="match status" value="1"/>
</dbReference>
<dbReference type="InterPro" id="IPR023393">
    <property type="entry name" value="START-like_dom_sf"/>
</dbReference>
<evidence type="ECO:0000313" key="3">
    <source>
        <dbReference type="EMBL" id="ALN78336.1"/>
    </source>
</evidence>
<dbReference type="Gene3D" id="3.30.530.20">
    <property type="match status" value="1"/>
</dbReference>
<organism evidence="3 4">
    <name type="scientific">Lysobacter antibioticus</name>
    <dbReference type="NCBI Taxonomy" id="84531"/>
    <lineage>
        <taxon>Bacteria</taxon>
        <taxon>Pseudomonadati</taxon>
        <taxon>Pseudomonadota</taxon>
        <taxon>Gammaproteobacteria</taxon>
        <taxon>Lysobacterales</taxon>
        <taxon>Lysobacteraceae</taxon>
        <taxon>Lysobacter</taxon>
    </lineage>
</organism>
<dbReference type="Proteomes" id="UP000060787">
    <property type="component" value="Chromosome"/>
</dbReference>
<dbReference type="eggNOG" id="COG3832">
    <property type="taxonomic scope" value="Bacteria"/>
</dbReference>
<dbReference type="RefSeq" id="WP_057916166.1">
    <property type="nucleotide sequence ID" value="NZ_CP011129.1"/>
</dbReference>
<evidence type="ECO:0000259" key="2">
    <source>
        <dbReference type="Pfam" id="PF08327"/>
    </source>
</evidence>
<dbReference type="KEGG" id="lab:LA76x_0174"/>
<dbReference type="InterPro" id="IPR013538">
    <property type="entry name" value="ASHA1/2-like_C"/>
</dbReference>
<dbReference type="EMBL" id="CP011129">
    <property type="protein sequence ID" value="ALN78336.1"/>
    <property type="molecule type" value="Genomic_DNA"/>
</dbReference>
<feature type="domain" description="Activator of Hsp90 ATPase homologue 1/2-like C-terminal" evidence="2">
    <location>
        <begin position="19"/>
        <end position="149"/>
    </location>
</feature>
<dbReference type="PATRIC" id="fig|84531.8.peg.178"/>
<dbReference type="STRING" id="84531.LA76x_0174"/>
<sequence length="154" mass="17363">MDGHPSFPDPVTKSIDIQAAPTTVWQALTDPVRMPAWMSEEPLEVVTDWAIGSPIVIRGVLHGRLRFENSGIVRVFEAGRALEYSHWSSLSRRALADAPENHVGIALRLHPSDHGTRLELYLSNLGHYAVYGHMNFYWEVTLAVLKRYCEAEAR</sequence>
<accession>A0A0S2F474</accession>
<dbReference type="AlphaFoldDB" id="A0A0S2F474"/>
<dbReference type="Pfam" id="PF08327">
    <property type="entry name" value="AHSA1"/>
    <property type="match status" value="1"/>
</dbReference>
<comment type="similarity">
    <text evidence="1">Belongs to the AHA1 family.</text>
</comment>
<keyword evidence="4" id="KW-1185">Reference proteome</keyword>
<name>A0A0S2F474_LYSAN</name>
<evidence type="ECO:0000313" key="4">
    <source>
        <dbReference type="Proteomes" id="UP000060787"/>
    </source>
</evidence>
<proteinExistence type="inferred from homology"/>
<reference evidence="3 4" key="1">
    <citation type="journal article" date="2015" name="BMC Genomics">
        <title>Comparative genomics and metabolic profiling of the genus Lysobacter.</title>
        <authorList>
            <person name="de Bruijn I."/>
            <person name="Cheng X."/>
            <person name="de Jager V."/>
            <person name="Exposito R.G."/>
            <person name="Watrous J."/>
            <person name="Patel N."/>
            <person name="Postma J."/>
            <person name="Dorrestein P.C."/>
            <person name="Kobayashi D."/>
            <person name="Raaijmakers J.M."/>
        </authorList>
    </citation>
    <scope>NUCLEOTIDE SEQUENCE [LARGE SCALE GENOMIC DNA]</scope>
    <source>
        <strain evidence="3 4">76</strain>
    </source>
</reference>